<accession>A0A830F4M3</accession>
<dbReference type="AlphaFoldDB" id="A0A830F4M3"/>
<dbReference type="Proteomes" id="UP000607197">
    <property type="component" value="Unassembled WGS sequence"/>
</dbReference>
<dbReference type="RefSeq" id="WP_188978591.1">
    <property type="nucleotide sequence ID" value="NZ_BMPG01000002.1"/>
</dbReference>
<proteinExistence type="predicted"/>
<keyword evidence="1" id="KW-1133">Transmembrane helix</keyword>
<organism evidence="2 3">
    <name type="scientific">Halocalculus aciditolerans</name>
    <dbReference type="NCBI Taxonomy" id="1383812"/>
    <lineage>
        <taxon>Archaea</taxon>
        <taxon>Methanobacteriati</taxon>
        <taxon>Methanobacteriota</taxon>
        <taxon>Stenosarchaea group</taxon>
        <taxon>Halobacteria</taxon>
        <taxon>Halobacteriales</taxon>
        <taxon>Halobacteriaceae</taxon>
        <taxon>Halocalculus</taxon>
    </lineage>
</organism>
<dbReference type="Pfam" id="PF25949">
    <property type="entry name" value="DUF7987"/>
    <property type="match status" value="1"/>
</dbReference>
<evidence type="ECO:0000313" key="3">
    <source>
        <dbReference type="Proteomes" id="UP000607197"/>
    </source>
</evidence>
<keyword evidence="3" id="KW-1185">Reference proteome</keyword>
<reference evidence="2" key="2">
    <citation type="submission" date="2020-09" db="EMBL/GenBank/DDBJ databases">
        <authorList>
            <person name="Sun Q."/>
            <person name="Ohkuma M."/>
        </authorList>
    </citation>
    <scope>NUCLEOTIDE SEQUENCE</scope>
    <source>
        <strain evidence="2">JCM 19596</strain>
    </source>
</reference>
<feature type="transmembrane region" description="Helical" evidence="1">
    <location>
        <begin position="32"/>
        <end position="49"/>
    </location>
</feature>
<comment type="caution">
    <text evidence="2">The sequence shown here is derived from an EMBL/GenBank/DDBJ whole genome shotgun (WGS) entry which is preliminary data.</text>
</comment>
<feature type="transmembrane region" description="Helical" evidence="1">
    <location>
        <begin position="7"/>
        <end position="26"/>
    </location>
</feature>
<name>A0A830F4M3_9EURY</name>
<evidence type="ECO:0000256" key="1">
    <source>
        <dbReference type="SAM" id="Phobius"/>
    </source>
</evidence>
<evidence type="ECO:0000313" key="2">
    <source>
        <dbReference type="EMBL" id="GGL62298.1"/>
    </source>
</evidence>
<dbReference type="EMBL" id="BMPG01000002">
    <property type="protein sequence ID" value="GGL62298.1"/>
    <property type="molecule type" value="Genomic_DNA"/>
</dbReference>
<protein>
    <submittedName>
        <fullName evidence="2">Uncharacterized protein</fullName>
    </submittedName>
</protein>
<dbReference type="InterPro" id="IPR058293">
    <property type="entry name" value="DUF7987"/>
</dbReference>
<keyword evidence="1" id="KW-0812">Transmembrane</keyword>
<keyword evidence="1" id="KW-0472">Membrane</keyword>
<sequence>MVSRENLVIGVCVVAALVLGLSVASATSLPSWVALAVFLGVGVLLPNLLNEFLRTRT</sequence>
<gene>
    <name evidence="2" type="ORF">GCM10009039_20490</name>
</gene>
<reference evidence="2" key="1">
    <citation type="journal article" date="2014" name="Int. J. Syst. Evol. Microbiol.">
        <title>Complete genome sequence of Corynebacterium casei LMG S-19264T (=DSM 44701T), isolated from a smear-ripened cheese.</title>
        <authorList>
            <consortium name="US DOE Joint Genome Institute (JGI-PGF)"/>
            <person name="Walter F."/>
            <person name="Albersmeier A."/>
            <person name="Kalinowski J."/>
            <person name="Ruckert C."/>
        </authorList>
    </citation>
    <scope>NUCLEOTIDE SEQUENCE</scope>
    <source>
        <strain evidence="2">JCM 19596</strain>
    </source>
</reference>